<protein>
    <recommendedName>
        <fullName evidence="8">Anion permease</fullName>
    </recommendedName>
</protein>
<feature type="transmembrane region" description="Helical" evidence="6">
    <location>
        <begin position="12"/>
        <end position="30"/>
    </location>
</feature>
<evidence type="ECO:0000256" key="4">
    <source>
        <dbReference type="ARBA" id="ARBA00022989"/>
    </source>
</evidence>
<dbReference type="GO" id="GO:0022857">
    <property type="term" value="F:transmembrane transporter activity"/>
    <property type="evidence" value="ECO:0007669"/>
    <property type="project" value="InterPro"/>
</dbReference>
<gene>
    <name evidence="7" type="ORF">METZ01_LOCUS329383</name>
</gene>
<keyword evidence="4 6" id="KW-1133">Transmembrane helix</keyword>
<dbReference type="NCBIfam" id="TIGR00785">
    <property type="entry name" value="dass"/>
    <property type="match status" value="1"/>
</dbReference>
<feature type="transmembrane region" description="Helical" evidence="6">
    <location>
        <begin position="318"/>
        <end position="339"/>
    </location>
</feature>
<dbReference type="GO" id="GO:0016020">
    <property type="term" value="C:membrane"/>
    <property type="evidence" value="ECO:0007669"/>
    <property type="project" value="UniProtKB-SubCell"/>
</dbReference>
<keyword evidence="3 6" id="KW-0812">Transmembrane</keyword>
<proteinExistence type="inferred from homology"/>
<dbReference type="AlphaFoldDB" id="A0A382PT62"/>
<evidence type="ECO:0000256" key="2">
    <source>
        <dbReference type="ARBA" id="ARBA00007349"/>
    </source>
</evidence>
<sequence length="340" mass="35742">KESFTAAMSGYGNTTVWLVVAAFLIAGAMIRTGLGRRIALGCVVKFGKTTLGLGYATAVAEFILGPAIPSNTARGGGVMAPIVNSLARTLGSSPEDQPKRAGEYLMLNGAHINLITAAMFLTGMAANGLVAEAAVGLGKGIEFGWMTWLKGSIVPGLASLLLLPWFLFKLLKPELQDAKAAQNKAKEQLSEMGAWTRGEKIMLGVFVLLLVLWASGKVHGMHTGVVALVGVLVLLLTGTEKWEDITGNKEAWDAMIWLGGMVCMAGLLKEHGFIAWFANTMEGKVSGMGALATALALALVYFYSMYSFSMLTGHITAMVAAFLALAIAAGAPPMLMVALL</sequence>
<keyword evidence="5 6" id="KW-0472">Membrane</keyword>
<dbReference type="InterPro" id="IPR030676">
    <property type="entry name" value="CitT-rel"/>
</dbReference>
<comment type="subcellular location">
    <subcellularLocation>
        <location evidence="1">Membrane</location>
        <topology evidence="1">Multi-pass membrane protein</topology>
    </subcellularLocation>
</comment>
<name>A0A382PT62_9ZZZZ</name>
<evidence type="ECO:0000256" key="1">
    <source>
        <dbReference type="ARBA" id="ARBA00004141"/>
    </source>
</evidence>
<feature type="transmembrane region" description="Helical" evidence="6">
    <location>
        <begin position="110"/>
        <end position="131"/>
    </location>
</feature>
<dbReference type="Pfam" id="PF00939">
    <property type="entry name" value="Na_sulph_symp"/>
    <property type="match status" value="1"/>
</dbReference>
<evidence type="ECO:0000256" key="3">
    <source>
        <dbReference type="ARBA" id="ARBA00022692"/>
    </source>
</evidence>
<dbReference type="InterPro" id="IPR001898">
    <property type="entry name" value="SLC13A/DASS"/>
</dbReference>
<evidence type="ECO:0000256" key="5">
    <source>
        <dbReference type="ARBA" id="ARBA00023136"/>
    </source>
</evidence>
<evidence type="ECO:0008006" key="8">
    <source>
        <dbReference type="Google" id="ProtNLM"/>
    </source>
</evidence>
<feature type="transmembrane region" description="Helical" evidence="6">
    <location>
        <begin position="288"/>
        <end position="306"/>
    </location>
</feature>
<dbReference type="PANTHER" id="PTHR42826">
    <property type="entry name" value="DICARBOXYLATE TRANSPORTER 2.1, CHLOROPLASTIC"/>
    <property type="match status" value="1"/>
</dbReference>
<feature type="transmembrane region" description="Helical" evidence="6">
    <location>
        <begin position="151"/>
        <end position="171"/>
    </location>
</feature>
<feature type="non-terminal residue" evidence="7">
    <location>
        <position position="340"/>
    </location>
</feature>
<organism evidence="7">
    <name type="scientific">marine metagenome</name>
    <dbReference type="NCBI Taxonomy" id="408172"/>
    <lineage>
        <taxon>unclassified sequences</taxon>
        <taxon>metagenomes</taxon>
        <taxon>ecological metagenomes</taxon>
    </lineage>
</organism>
<accession>A0A382PT62</accession>
<feature type="transmembrane region" description="Helical" evidence="6">
    <location>
        <begin position="251"/>
        <end position="268"/>
    </location>
</feature>
<comment type="similarity">
    <text evidence="2">Belongs to the SLC13A/DASS transporter (TC 2.A.47) family. DIT1 subfamily.</text>
</comment>
<reference evidence="7" key="1">
    <citation type="submission" date="2018-05" db="EMBL/GenBank/DDBJ databases">
        <authorList>
            <person name="Lanie J.A."/>
            <person name="Ng W.-L."/>
            <person name="Kazmierczak K.M."/>
            <person name="Andrzejewski T.M."/>
            <person name="Davidsen T.M."/>
            <person name="Wayne K.J."/>
            <person name="Tettelin H."/>
            <person name="Glass J.I."/>
            <person name="Rusch D."/>
            <person name="Podicherti R."/>
            <person name="Tsui H.-C.T."/>
            <person name="Winkler M.E."/>
        </authorList>
    </citation>
    <scope>NUCLEOTIDE SEQUENCE</scope>
</reference>
<dbReference type="EMBL" id="UINC01109604">
    <property type="protein sequence ID" value="SVC76529.1"/>
    <property type="molecule type" value="Genomic_DNA"/>
</dbReference>
<feature type="transmembrane region" description="Helical" evidence="6">
    <location>
        <begin position="220"/>
        <end position="239"/>
    </location>
</feature>
<evidence type="ECO:0000313" key="7">
    <source>
        <dbReference type="EMBL" id="SVC76529.1"/>
    </source>
</evidence>
<evidence type="ECO:0000256" key="6">
    <source>
        <dbReference type="SAM" id="Phobius"/>
    </source>
</evidence>
<feature type="non-terminal residue" evidence="7">
    <location>
        <position position="1"/>
    </location>
</feature>